<comment type="caution">
    <text evidence="1">The sequence shown here is derived from an EMBL/GenBank/DDBJ whole genome shotgun (WGS) entry which is preliminary data.</text>
</comment>
<sequence length="64" mass="7376">PEQGSYIANSVNKDENLYLQDDIPITDSVDLQKNPLVQNKKNRSLSSLMAIDNNKIRTFYLTQY</sequence>
<dbReference type="AlphaFoldDB" id="A0A9N9NXE0"/>
<accession>A0A9N9NXE0</accession>
<evidence type="ECO:0000313" key="2">
    <source>
        <dbReference type="Proteomes" id="UP000789759"/>
    </source>
</evidence>
<reference evidence="1" key="1">
    <citation type="submission" date="2021-06" db="EMBL/GenBank/DDBJ databases">
        <authorList>
            <person name="Kallberg Y."/>
            <person name="Tangrot J."/>
            <person name="Rosling A."/>
        </authorList>
    </citation>
    <scope>NUCLEOTIDE SEQUENCE</scope>
    <source>
        <strain evidence="1">FL966</strain>
    </source>
</reference>
<protein>
    <submittedName>
        <fullName evidence="1">6854_t:CDS:1</fullName>
    </submittedName>
</protein>
<dbReference type="EMBL" id="CAJVQA010021505">
    <property type="protein sequence ID" value="CAG8769294.1"/>
    <property type="molecule type" value="Genomic_DNA"/>
</dbReference>
<organism evidence="1 2">
    <name type="scientific">Cetraspora pellucida</name>
    <dbReference type="NCBI Taxonomy" id="1433469"/>
    <lineage>
        <taxon>Eukaryota</taxon>
        <taxon>Fungi</taxon>
        <taxon>Fungi incertae sedis</taxon>
        <taxon>Mucoromycota</taxon>
        <taxon>Glomeromycotina</taxon>
        <taxon>Glomeromycetes</taxon>
        <taxon>Diversisporales</taxon>
        <taxon>Gigasporaceae</taxon>
        <taxon>Cetraspora</taxon>
    </lineage>
</organism>
<evidence type="ECO:0000313" key="1">
    <source>
        <dbReference type="EMBL" id="CAG8769294.1"/>
    </source>
</evidence>
<keyword evidence="2" id="KW-1185">Reference proteome</keyword>
<feature type="non-terminal residue" evidence="1">
    <location>
        <position position="1"/>
    </location>
</feature>
<gene>
    <name evidence="1" type="ORF">CPELLU_LOCUS15773</name>
</gene>
<dbReference type="Proteomes" id="UP000789759">
    <property type="component" value="Unassembled WGS sequence"/>
</dbReference>
<name>A0A9N9NXE0_9GLOM</name>
<proteinExistence type="predicted"/>